<evidence type="ECO:0000259" key="1">
    <source>
        <dbReference type="Pfam" id="PF00561"/>
    </source>
</evidence>
<dbReference type="Gene3D" id="3.40.50.1820">
    <property type="entry name" value="alpha/beta hydrolase"/>
    <property type="match status" value="1"/>
</dbReference>
<dbReference type="AlphaFoldDB" id="A0A1J7BV78"/>
<protein>
    <recommendedName>
        <fullName evidence="1">AB hydrolase-1 domain-containing protein</fullName>
    </recommendedName>
</protein>
<dbReference type="Proteomes" id="UP000182826">
    <property type="component" value="Unassembled WGS sequence"/>
</dbReference>
<keyword evidence="3" id="KW-1185">Reference proteome</keyword>
<dbReference type="RefSeq" id="WP_071635895.1">
    <property type="nucleotide sequence ID" value="NZ_MLFK01000005.1"/>
</dbReference>
<name>A0A1J7BV78_FLAJO</name>
<proteinExistence type="predicted"/>
<dbReference type="GO" id="GO:0016020">
    <property type="term" value="C:membrane"/>
    <property type="evidence" value="ECO:0007669"/>
    <property type="project" value="TreeGrafter"/>
</dbReference>
<dbReference type="EMBL" id="MLFK01000005">
    <property type="protein sequence ID" value="OIV42603.1"/>
    <property type="molecule type" value="Genomic_DNA"/>
</dbReference>
<dbReference type="OrthoDB" id="9773293at2"/>
<reference evidence="2 3" key="1">
    <citation type="submission" date="2016-10" db="EMBL/GenBank/DDBJ databases">
        <title>Draft Genome Sequence of Rhizobacteria Flavobacterium johnsoniae CI04.</title>
        <authorList>
            <person name="Bravo J.I."/>
            <person name="Lozano G.L."/>
            <person name="Handelsman J."/>
        </authorList>
    </citation>
    <scope>NUCLEOTIDE SEQUENCE [LARGE SCALE GENOMIC DNA]</scope>
    <source>
        <strain evidence="2 3">CI04</strain>
    </source>
</reference>
<dbReference type="InterPro" id="IPR050266">
    <property type="entry name" value="AB_hydrolase_sf"/>
</dbReference>
<dbReference type="GO" id="GO:0047372">
    <property type="term" value="F:monoacylglycerol lipase activity"/>
    <property type="evidence" value="ECO:0007669"/>
    <property type="project" value="TreeGrafter"/>
</dbReference>
<comment type="caution">
    <text evidence="2">The sequence shown here is derived from an EMBL/GenBank/DDBJ whole genome shotgun (WGS) entry which is preliminary data.</text>
</comment>
<evidence type="ECO:0000313" key="3">
    <source>
        <dbReference type="Proteomes" id="UP000182826"/>
    </source>
</evidence>
<gene>
    <name evidence="2" type="ORF">BKM63_06945</name>
</gene>
<feature type="domain" description="AB hydrolase-1" evidence="1">
    <location>
        <begin position="40"/>
        <end position="140"/>
    </location>
</feature>
<sequence>MTLDEKKELLLQQCTKNQTIIEISPETHPIHITEWGNSGPVVLLIHGGVQGGLGGGPINFINQRELVDKGYQLRVPNRPGFGESPSRGADSQTADAIWIAEELGKGSHLVGHSFGGAEALLAAAIRPEAVQSLVLIEPALQPILATDLEGLKLPEIQEALQVVSAPLMAAESPGDFAKIFSECMGEGIDGGLNPSAAALQAHPESAESLGCALLNAVLGTPQEMRTAADIVKAKGIPVFVISGGYSPSQDACCKAIARLTGGKHIIIPCPNHFIQQDSSKLFNEFLDQEIRNLNH</sequence>
<dbReference type="SUPFAM" id="SSF53474">
    <property type="entry name" value="alpha/beta-Hydrolases"/>
    <property type="match status" value="1"/>
</dbReference>
<dbReference type="InterPro" id="IPR000073">
    <property type="entry name" value="AB_hydrolase_1"/>
</dbReference>
<dbReference type="PANTHER" id="PTHR43798:SF5">
    <property type="entry name" value="MONOACYLGLYCEROL LIPASE ABHD6"/>
    <property type="match status" value="1"/>
</dbReference>
<dbReference type="Pfam" id="PF00561">
    <property type="entry name" value="Abhydrolase_1"/>
    <property type="match status" value="1"/>
</dbReference>
<evidence type="ECO:0000313" key="2">
    <source>
        <dbReference type="EMBL" id="OIV42603.1"/>
    </source>
</evidence>
<organism evidence="2 3">
    <name type="scientific">Flavobacterium johnsoniae</name>
    <name type="common">Cytophaga johnsonae</name>
    <dbReference type="NCBI Taxonomy" id="986"/>
    <lineage>
        <taxon>Bacteria</taxon>
        <taxon>Pseudomonadati</taxon>
        <taxon>Bacteroidota</taxon>
        <taxon>Flavobacteriia</taxon>
        <taxon>Flavobacteriales</taxon>
        <taxon>Flavobacteriaceae</taxon>
        <taxon>Flavobacterium</taxon>
    </lineage>
</organism>
<dbReference type="InterPro" id="IPR029058">
    <property type="entry name" value="AB_hydrolase_fold"/>
</dbReference>
<dbReference type="PANTHER" id="PTHR43798">
    <property type="entry name" value="MONOACYLGLYCEROL LIPASE"/>
    <property type="match status" value="1"/>
</dbReference>
<dbReference type="GO" id="GO:0046464">
    <property type="term" value="P:acylglycerol catabolic process"/>
    <property type="evidence" value="ECO:0007669"/>
    <property type="project" value="TreeGrafter"/>
</dbReference>
<accession>A0A1J7BV78</accession>